<sequence length="112" mass="12138">MKLYLASLAAGLLVGIIYGVLNVRSPAPPVVALVGLLGILLGEQLPPLIKQWRQLPTAHSARLDQQMRPPLVKLWRLPAEARTAWLNEQVKPHCFGQLPGASANSTSEVKTS</sequence>
<comment type="caution">
    <text evidence="1">The sequence shown here is derived from an EMBL/GenBank/DDBJ whole genome shotgun (WGS) entry which is preliminary data.</text>
</comment>
<name>A0A6L6PX59_9BURK</name>
<evidence type="ECO:0000313" key="2">
    <source>
        <dbReference type="Proteomes" id="UP000484015"/>
    </source>
</evidence>
<reference evidence="1 2" key="1">
    <citation type="submission" date="2019-11" db="EMBL/GenBank/DDBJ databases">
        <title>Type strains purchased from KCTC, JCM and DSMZ.</title>
        <authorList>
            <person name="Lu H."/>
        </authorList>
    </citation>
    <scope>NUCLEOTIDE SEQUENCE [LARGE SCALE GENOMIC DNA]</scope>
    <source>
        <strain evidence="1 2">KCTC 42409</strain>
    </source>
</reference>
<dbReference type="AlphaFoldDB" id="A0A6L6PX59"/>
<dbReference type="Proteomes" id="UP000484015">
    <property type="component" value="Unassembled WGS sequence"/>
</dbReference>
<evidence type="ECO:0000313" key="1">
    <source>
        <dbReference type="EMBL" id="MTW02045.1"/>
    </source>
</evidence>
<keyword evidence="2" id="KW-1185">Reference proteome</keyword>
<dbReference type="NCBIfam" id="TIGR03510">
    <property type="entry name" value="XapX"/>
    <property type="match status" value="1"/>
</dbReference>
<accession>A0A6L6PX59</accession>
<dbReference type="OrthoDB" id="4302993at2"/>
<proteinExistence type="predicted"/>
<dbReference type="InterPro" id="IPR020017">
    <property type="entry name" value="XapX_domain"/>
</dbReference>
<dbReference type="EMBL" id="WNLA01000003">
    <property type="protein sequence ID" value="MTW02045.1"/>
    <property type="molecule type" value="Genomic_DNA"/>
</dbReference>
<gene>
    <name evidence="1" type="ORF">GM668_08070</name>
</gene>
<organism evidence="1 2">
    <name type="scientific">Pseudoduganella ginsengisoli</name>
    <dbReference type="NCBI Taxonomy" id="1462440"/>
    <lineage>
        <taxon>Bacteria</taxon>
        <taxon>Pseudomonadati</taxon>
        <taxon>Pseudomonadota</taxon>
        <taxon>Betaproteobacteria</taxon>
        <taxon>Burkholderiales</taxon>
        <taxon>Oxalobacteraceae</taxon>
        <taxon>Telluria group</taxon>
        <taxon>Pseudoduganella</taxon>
    </lineage>
</organism>
<dbReference type="InterPro" id="IPR009872">
    <property type="entry name" value="DUF1427"/>
</dbReference>
<dbReference type="RefSeq" id="WP_155438424.1">
    <property type="nucleotide sequence ID" value="NZ_WNLA01000003.1"/>
</dbReference>
<protein>
    <submittedName>
        <fullName evidence="1">DUF1427 family protein</fullName>
    </submittedName>
</protein>
<dbReference type="Pfam" id="PF07235">
    <property type="entry name" value="DUF1427"/>
    <property type="match status" value="1"/>
</dbReference>